<evidence type="ECO:0000256" key="4">
    <source>
        <dbReference type="ARBA" id="ARBA00022801"/>
    </source>
</evidence>
<dbReference type="CDD" id="cd03143">
    <property type="entry name" value="A4_beta-galactosidase_middle_domain"/>
    <property type="match status" value="1"/>
</dbReference>
<name>A0A917FTK7_9BACL</name>
<dbReference type="InterPro" id="IPR017853">
    <property type="entry name" value="GH"/>
</dbReference>
<comment type="caution">
    <text evidence="13">The sequence shown here is derived from an EMBL/GenBank/DDBJ whole genome shotgun (WGS) entry which is preliminary data.</text>
</comment>
<feature type="binding site" evidence="9">
    <location>
        <position position="115"/>
    </location>
    <ligand>
        <name>Zn(2+)</name>
        <dbReference type="ChEBI" id="CHEBI:29105"/>
    </ligand>
</feature>
<evidence type="ECO:0000259" key="10">
    <source>
        <dbReference type="Pfam" id="PF02449"/>
    </source>
</evidence>
<dbReference type="PANTHER" id="PTHR36447">
    <property type="entry name" value="BETA-GALACTOSIDASE GANA"/>
    <property type="match status" value="1"/>
</dbReference>
<dbReference type="SUPFAM" id="SSF51445">
    <property type="entry name" value="(Trans)glycosidases"/>
    <property type="match status" value="1"/>
</dbReference>
<comment type="similarity">
    <text evidence="2 6">Belongs to the glycosyl hydrolase 42 family.</text>
</comment>
<feature type="active site" description="Proton donor" evidence="7">
    <location>
        <position position="150"/>
    </location>
</feature>
<dbReference type="InterPro" id="IPR013780">
    <property type="entry name" value="Glyco_hydro_b"/>
</dbReference>
<evidence type="ECO:0000256" key="3">
    <source>
        <dbReference type="ARBA" id="ARBA00012756"/>
    </source>
</evidence>
<feature type="domain" description="Beta-galactosidase C-terminal" evidence="12">
    <location>
        <begin position="621"/>
        <end position="678"/>
    </location>
</feature>
<sequence>MISKKLPKIFYGGDYNPEQWPKDIWEEDVRLFKLAGINIATVNVFTWALNQPYEDTYNFGWLDEVIDNLYQNGIFVCLATGTANHPAWMAKKYPDVLSVDFEGRKRKFGFRHNSCPNSPTYKKFSKRLVQKLAERYHDHPALIIWHVNNEMGCQCYCDTCEKEFRIWLQKRYGTLEEVNKAWNTRFWGHTFYDWDEIVLPNLLSEHLDREYPDKTAFQGITLDYHRFNSDSVLDRYLDEYEILRNINPNLPITTNYHGHANYKPLDYFKWSKKVDIVAWDNYPSYDTPVSTTAFRLDMMRGFKDGDPFMIMEQTPSQQNWQPYNSLKRPGVMRLWSYQAIARGADTVMFFQLRRSIGACEKYHGAVIEHAGHEHTRVFNEVAELGKELQLLGDQLLDSRIHGKVAIVFDWENWWGIDFSSGPSDLLDYPEQVQNYYNAFFDNNIPVDIINTDSDFSKYDLVVAPVLYMVKTGLARKIETFVANGGTFLTTFFSGIVNENDLVTLGGYPGELRELLGVWVEEIDALFPGKKNRIMPNTKLPGFKKEYVCDILCDLLQPEGAEVLAEYGDDFYKGMPVITRNKFGKGEAWYIASSPEPTFLKELSKFICDSKGIQPILEVPSGVEVTMREKAGRSFIFLLNHSEDSKNINFKKKKYKDLLSKSILEKETAIPPNGVFIIEEIHMEEAK</sequence>
<dbReference type="Gene3D" id="2.60.40.1180">
    <property type="entry name" value="Golgi alpha-mannosidase II"/>
    <property type="match status" value="1"/>
</dbReference>
<keyword evidence="14" id="KW-1185">Reference proteome</keyword>
<dbReference type="EMBL" id="BMGR01000004">
    <property type="protein sequence ID" value="GGG00183.1"/>
    <property type="molecule type" value="Genomic_DNA"/>
</dbReference>
<dbReference type="AlphaFoldDB" id="A0A917FTK7"/>
<evidence type="ECO:0000259" key="12">
    <source>
        <dbReference type="Pfam" id="PF08533"/>
    </source>
</evidence>
<evidence type="ECO:0000256" key="2">
    <source>
        <dbReference type="ARBA" id="ARBA00005940"/>
    </source>
</evidence>
<dbReference type="EC" id="3.2.1.23" evidence="3 6"/>
<feature type="binding site" evidence="9">
    <location>
        <position position="160"/>
    </location>
    <ligand>
        <name>Zn(2+)</name>
        <dbReference type="ChEBI" id="CHEBI:29105"/>
    </ligand>
</feature>
<dbReference type="InterPro" id="IPR013738">
    <property type="entry name" value="Beta_galactosidase_Trimer"/>
</dbReference>
<dbReference type="GO" id="GO:0004565">
    <property type="term" value="F:beta-galactosidase activity"/>
    <property type="evidence" value="ECO:0007669"/>
    <property type="project" value="UniProtKB-EC"/>
</dbReference>
<reference evidence="13" key="2">
    <citation type="submission" date="2020-09" db="EMBL/GenBank/DDBJ databases">
        <authorList>
            <person name="Sun Q."/>
            <person name="Zhou Y."/>
        </authorList>
    </citation>
    <scope>NUCLEOTIDE SEQUENCE</scope>
    <source>
        <strain evidence="13">CGMCC 1.12987</strain>
    </source>
</reference>
<reference evidence="13" key="1">
    <citation type="journal article" date="2014" name="Int. J. Syst. Evol. Microbiol.">
        <title>Complete genome sequence of Corynebacterium casei LMG S-19264T (=DSM 44701T), isolated from a smear-ripened cheese.</title>
        <authorList>
            <consortium name="US DOE Joint Genome Institute (JGI-PGF)"/>
            <person name="Walter F."/>
            <person name="Albersmeier A."/>
            <person name="Kalinowski J."/>
            <person name="Ruckert C."/>
        </authorList>
    </citation>
    <scope>NUCLEOTIDE SEQUENCE</scope>
    <source>
        <strain evidence="13">CGMCC 1.12987</strain>
    </source>
</reference>
<gene>
    <name evidence="13" type="ORF">GCM10010916_16780</name>
</gene>
<dbReference type="PANTHER" id="PTHR36447:SF1">
    <property type="entry name" value="BETA-GALACTOSIDASE GANA"/>
    <property type="match status" value="1"/>
</dbReference>
<keyword evidence="9" id="KW-0862">Zinc</keyword>
<feature type="binding site" evidence="8">
    <location>
        <position position="149"/>
    </location>
    <ligand>
        <name>substrate</name>
    </ligand>
</feature>
<dbReference type="InterPro" id="IPR013739">
    <property type="entry name" value="Beta_galactosidase_C"/>
</dbReference>
<dbReference type="SUPFAM" id="SSF52317">
    <property type="entry name" value="Class I glutamine amidotransferase-like"/>
    <property type="match status" value="1"/>
</dbReference>
<dbReference type="Pfam" id="PF02449">
    <property type="entry name" value="Glyco_hydro_42"/>
    <property type="match status" value="1"/>
</dbReference>
<feature type="active site" description="Nucleophile" evidence="7">
    <location>
        <position position="312"/>
    </location>
</feature>
<keyword evidence="5 6" id="KW-0326">Glycosidase</keyword>
<dbReference type="Proteomes" id="UP000644756">
    <property type="component" value="Unassembled WGS sequence"/>
</dbReference>
<feature type="domain" description="Glycoside hydrolase family 42 N-terminal" evidence="10">
    <location>
        <begin position="14"/>
        <end position="389"/>
    </location>
</feature>
<feature type="binding site" evidence="9">
    <location>
        <position position="155"/>
    </location>
    <ligand>
        <name>Zn(2+)</name>
        <dbReference type="ChEBI" id="CHEBI:29105"/>
    </ligand>
</feature>
<evidence type="ECO:0000256" key="5">
    <source>
        <dbReference type="ARBA" id="ARBA00023295"/>
    </source>
</evidence>
<dbReference type="RefSeq" id="WP_188530593.1">
    <property type="nucleotide sequence ID" value="NZ_BMGR01000004.1"/>
</dbReference>
<dbReference type="GO" id="GO:0046872">
    <property type="term" value="F:metal ion binding"/>
    <property type="evidence" value="ECO:0007669"/>
    <property type="project" value="UniProtKB-KW"/>
</dbReference>
<accession>A0A917FTK7</accession>
<dbReference type="InterPro" id="IPR013529">
    <property type="entry name" value="Glyco_hydro_42_N"/>
</dbReference>
<protein>
    <recommendedName>
        <fullName evidence="3 6">Beta-galactosidase</fullName>
        <shortName evidence="6">Beta-gal</shortName>
        <ecNumber evidence="3 6">3.2.1.23</ecNumber>
    </recommendedName>
</protein>
<dbReference type="PIRSF" id="PIRSF001084">
    <property type="entry name" value="B-galactosidase"/>
    <property type="match status" value="1"/>
</dbReference>
<keyword evidence="9" id="KW-0479">Metal-binding</keyword>
<comment type="catalytic activity">
    <reaction evidence="1 6">
        <text>Hydrolysis of terminal non-reducing beta-D-galactose residues in beta-D-galactosides.</text>
        <dbReference type="EC" id="3.2.1.23"/>
    </reaction>
</comment>
<dbReference type="Pfam" id="PF08533">
    <property type="entry name" value="Glyco_hydro_42C"/>
    <property type="match status" value="1"/>
</dbReference>
<feature type="domain" description="Beta-galactosidase trimerisation" evidence="11">
    <location>
        <begin position="403"/>
        <end position="612"/>
    </location>
</feature>
<evidence type="ECO:0000256" key="8">
    <source>
        <dbReference type="PIRSR" id="PIRSR001084-2"/>
    </source>
</evidence>
<evidence type="ECO:0000259" key="11">
    <source>
        <dbReference type="Pfam" id="PF08532"/>
    </source>
</evidence>
<evidence type="ECO:0000256" key="7">
    <source>
        <dbReference type="PIRSR" id="PIRSR001084-1"/>
    </source>
</evidence>
<dbReference type="InterPro" id="IPR003476">
    <property type="entry name" value="Glyco_hydro_42"/>
</dbReference>
<feature type="binding site" evidence="9">
    <location>
        <position position="157"/>
    </location>
    <ligand>
        <name>Zn(2+)</name>
        <dbReference type="ChEBI" id="CHEBI:29105"/>
    </ligand>
</feature>
<feature type="binding site" evidence="8">
    <location>
        <position position="111"/>
    </location>
    <ligand>
        <name>substrate</name>
    </ligand>
</feature>
<feature type="binding site" evidence="8">
    <location>
        <position position="320"/>
    </location>
    <ligand>
        <name>substrate</name>
    </ligand>
</feature>
<dbReference type="InterPro" id="IPR029062">
    <property type="entry name" value="Class_I_gatase-like"/>
</dbReference>
<evidence type="ECO:0000256" key="6">
    <source>
        <dbReference type="PIRNR" id="PIRNR001084"/>
    </source>
</evidence>
<keyword evidence="4 6" id="KW-0378">Hydrolase</keyword>
<dbReference type="Gene3D" id="3.40.50.880">
    <property type="match status" value="1"/>
</dbReference>
<evidence type="ECO:0000313" key="13">
    <source>
        <dbReference type="EMBL" id="GGG00183.1"/>
    </source>
</evidence>
<proteinExistence type="inferred from homology"/>
<organism evidence="13 14">
    <name type="scientific">Paenibacillus abyssi</name>
    <dbReference type="NCBI Taxonomy" id="1340531"/>
    <lineage>
        <taxon>Bacteria</taxon>
        <taxon>Bacillati</taxon>
        <taxon>Bacillota</taxon>
        <taxon>Bacilli</taxon>
        <taxon>Bacillales</taxon>
        <taxon>Paenibacillaceae</taxon>
        <taxon>Paenibacillus</taxon>
    </lineage>
</organism>
<dbReference type="Pfam" id="PF08532">
    <property type="entry name" value="Glyco_hydro_42M"/>
    <property type="match status" value="1"/>
</dbReference>
<dbReference type="GO" id="GO:0006012">
    <property type="term" value="P:galactose metabolic process"/>
    <property type="evidence" value="ECO:0007669"/>
    <property type="project" value="InterPro"/>
</dbReference>
<evidence type="ECO:0000256" key="1">
    <source>
        <dbReference type="ARBA" id="ARBA00001412"/>
    </source>
</evidence>
<evidence type="ECO:0000256" key="9">
    <source>
        <dbReference type="PIRSR" id="PIRSR001084-3"/>
    </source>
</evidence>
<dbReference type="GO" id="GO:0009341">
    <property type="term" value="C:beta-galactosidase complex"/>
    <property type="evidence" value="ECO:0007669"/>
    <property type="project" value="InterPro"/>
</dbReference>
<evidence type="ECO:0000313" key="14">
    <source>
        <dbReference type="Proteomes" id="UP000644756"/>
    </source>
</evidence>
<dbReference type="Gene3D" id="3.20.20.80">
    <property type="entry name" value="Glycosidases"/>
    <property type="match status" value="1"/>
</dbReference>